<proteinExistence type="predicted"/>
<dbReference type="EMBL" id="BSXW01012417">
    <property type="protein sequence ID" value="GMF64541.1"/>
    <property type="molecule type" value="Genomic_DNA"/>
</dbReference>
<organism evidence="1 2">
    <name type="scientific">Phytophthora lilii</name>
    <dbReference type="NCBI Taxonomy" id="2077276"/>
    <lineage>
        <taxon>Eukaryota</taxon>
        <taxon>Sar</taxon>
        <taxon>Stramenopiles</taxon>
        <taxon>Oomycota</taxon>
        <taxon>Peronosporomycetes</taxon>
        <taxon>Peronosporales</taxon>
        <taxon>Peronosporaceae</taxon>
        <taxon>Phytophthora</taxon>
    </lineage>
</organism>
<dbReference type="AlphaFoldDB" id="A0A9W6YHP1"/>
<evidence type="ECO:0000313" key="1">
    <source>
        <dbReference type="EMBL" id="GMF64541.1"/>
    </source>
</evidence>
<keyword evidence="2" id="KW-1185">Reference proteome</keyword>
<name>A0A9W6YHP1_9STRA</name>
<comment type="caution">
    <text evidence="1">The sequence shown here is derived from an EMBL/GenBank/DDBJ whole genome shotgun (WGS) entry which is preliminary data.</text>
</comment>
<reference evidence="1" key="1">
    <citation type="submission" date="2023-04" db="EMBL/GenBank/DDBJ databases">
        <title>Phytophthora lilii NBRC 32176.</title>
        <authorList>
            <person name="Ichikawa N."/>
            <person name="Sato H."/>
            <person name="Tonouchi N."/>
        </authorList>
    </citation>
    <scope>NUCLEOTIDE SEQUENCE</scope>
    <source>
        <strain evidence="1">NBRC 32176</strain>
    </source>
</reference>
<gene>
    <name evidence="1" type="ORF">Plil01_001733100</name>
</gene>
<dbReference type="OrthoDB" id="434519at2759"/>
<protein>
    <submittedName>
        <fullName evidence="1">Unnamed protein product</fullName>
    </submittedName>
</protein>
<dbReference type="Proteomes" id="UP001165083">
    <property type="component" value="Unassembled WGS sequence"/>
</dbReference>
<sequence length="127" mass="13634">MFGIGGGIINGPLLLEVGIDPSAASAMTATTVLFSSGSTFDMLRFVSVRYPLLISLHVGFGNSVVFQLHDDGKDGSSSSTASAADRLSHDLHRPAMPAQARAPFQLPVAHHFFDGHHCPRQCRCHEY</sequence>
<evidence type="ECO:0000313" key="2">
    <source>
        <dbReference type="Proteomes" id="UP001165083"/>
    </source>
</evidence>
<accession>A0A9W6YHP1</accession>